<evidence type="ECO:0000313" key="1">
    <source>
        <dbReference type="EMBL" id="PAV31644.1"/>
    </source>
</evidence>
<keyword evidence="2" id="KW-1185">Reference proteome</keyword>
<dbReference type="RefSeq" id="WP_095654013.1">
    <property type="nucleotide sequence ID" value="NZ_NPOA01000001.1"/>
</dbReference>
<dbReference type="AlphaFoldDB" id="A0A2A2IK52"/>
<dbReference type="OrthoDB" id="2691759at2"/>
<proteinExistence type="predicted"/>
<comment type="caution">
    <text evidence="1">The sequence shown here is derived from an EMBL/GenBank/DDBJ whole genome shotgun (WGS) entry which is preliminary data.</text>
</comment>
<organism evidence="1 2">
    <name type="scientific">Virgibacillus profundi</name>
    <dbReference type="NCBI Taxonomy" id="2024555"/>
    <lineage>
        <taxon>Bacteria</taxon>
        <taxon>Bacillati</taxon>
        <taxon>Bacillota</taxon>
        <taxon>Bacilli</taxon>
        <taxon>Bacillales</taxon>
        <taxon>Bacillaceae</taxon>
        <taxon>Virgibacillus</taxon>
    </lineage>
</organism>
<name>A0A2A2IK52_9BACI</name>
<accession>A0A2A2IK52</accession>
<evidence type="ECO:0008006" key="3">
    <source>
        <dbReference type="Google" id="ProtNLM"/>
    </source>
</evidence>
<protein>
    <recommendedName>
        <fullName evidence="3">YokE-like PH domain-containing protein</fullName>
    </recommendedName>
</protein>
<evidence type="ECO:0000313" key="2">
    <source>
        <dbReference type="Proteomes" id="UP000218887"/>
    </source>
</evidence>
<reference evidence="1 2" key="1">
    <citation type="submission" date="2017-08" db="EMBL/GenBank/DDBJ databases">
        <title>Virgibacillus indicus sp. nov. and Virgibacillus profoundi sp. nov, two moderately halophilic bacteria isolated from marine sediment by using the Microfluidic Streak Plate.</title>
        <authorList>
            <person name="Xu B."/>
            <person name="Hu B."/>
            <person name="Wang J."/>
            <person name="Zhu Y."/>
            <person name="Huang L."/>
            <person name="Du W."/>
            <person name="Huang Y."/>
        </authorList>
    </citation>
    <scope>NUCLEOTIDE SEQUENCE [LARGE SCALE GENOMIC DNA]</scope>
    <source>
        <strain evidence="1 2">IO3-P3-H5</strain>
    </source>
</reference>
<dbReference type="EMBL" id="NPOA01000001">
    <property type="protein sequence ID" value="PAV31644.1"/>
    <property type="molecule type" value="Genomic_DNA"/>
</dbReference>
<sequence length="93" mass="11054">MYLLAEQPYIKVQREVNSIEQINIEHQRMIYLYDEKIVTQNREFPIEDVMDISYRFIGASGGLLYLHTSKGVFSYTVKTSPEQFVKVYKDHMK</sequence>
<gene>
    <name evidence="1" type="ORF">CIL05_03020</name>
</gene>
<dbReference type="Proteomes" id="UP000218887">
    <property type="component" value="Unassembled WGS sequence"/>
</dbReference>